<feature type="compositionally biased region" description="Polar residues" evidence="1">
    <location>
        <begin position="126"/>
        <end position="146"/>
    </location>
</feature>
<evidence type="ECO:0000313" key="4">
    <source>
        <dbReference type="Proteomes" id="UP000001064"/>
    </source>
</evidence>
<accession>F0ZG18</accession>
<dbReference type="GO" id="GO:1902004">
    <property type="term" value="P:positive regulation of amyloid-beta formation"/>
    <property type="evidence" value="ECO:0000318"/>
    <property type="project" value="GO_Central"/>
</dbReference>
<keyword evidence="4" id="KW-1185">Reference proteome</keyword>
<evidence type="ECO:0000313" key="3">
    <source>
        <dbReference type="EMBL" id="EGC37104.1"/>
    </source>
</evidence>
<feature type="compositionally biased region" description="Low complexity" evidence="1">
    <location>
        <begin position="48"/>
        <end position="90"/>
    </location>
</feature>
<dbReference type="PANTHER" id="PTHR13630:SF1">
    <property type="entry name" value="GAMMA-SECRETASE-ACTIVATING PROTEIN"/>
    <property type="match status" value="1"/>
</dbReference>
<dbReference type="OrthoDB" id="19866at2759"/>
<dbReference type="AlphaFoldDB" id="F0ZG18"/>
<reference evidence="4" key="1">
    <citation type="journal article" date="2011" name="Genome Biol.">
        <title>Comparative genomics of the social amoebae Dictyostelium discoideum and Dictyostelium purpureum.</title>
        <authorList>
            <consortium name="US DOE Joint Genome Institute (JGI-PGF)"/>
            <person name="Sucgang R."/>
            <person name="Kuo A."/>
            <person name="Tian X."/>
            <person name="Salerno W."/>
            <person name="Parikh A."/>
            <person name="Feasley C.L."/>
            <person name="Dalin E."/>
            <person name="Tu H."/>
            <person name="Huang E."/>
            <person name="Barry K."/>
            <person name="Lindquist E."/>
            <person name="Shapiro H."/>
            <person name="Bruce D."/>
            <person name="Schmutz J."/>
            <person name="Salamov A."/>
            <person name="Fey P."/>
            <person name="Gaudet P."/>
            <person name="Anjard C."/>
            <person name="Babu M.M."/>
            <person name="Basu S."/>
            <person name="Bushmanova Y."/>
            <person name="van der Wel H."/>
            <person name="Katoh-Kurasawa M."/>
            <person name="Dinh C."/>
            <person name="Coutinho P.M."/>
            <person name="Saito T."/>
            <person name="Elias M."/>
            <person name="Schaap P."/>
            <person name="Kay R.R."/>
            <person name="Henrissat B."/>
            <person name="Eichinger L."/>
            <person name="Rivero F."/>
            <person name="Putnam N.H."/>
            <person name="West C.M."/>
            <person name="Loomis W.F."/>
            <person name="Chisholm R.L."/>
            <person name="Shaulsky G."/>
            <person name="Strassmann J.E."/>
            <person name="Queller D.C."/>
            <person name="Kuspa A."/>
            <person name="Grigoriev I.V."/>
        </authorList>
    </citation>
    <scope>NUCLEOTIDE SEQUENCE [LARGE SCALE GENOMIC DNA]</scope>
    <source>
        <strain evidence="4">QSDP1</strain>
    </source>
</reference>
<feature type="domain" description="Gamma-secretase-activating protein C-terminal" evidence="2">
    <location>
        <begin position="863"/>
        <end position="983"/>
    </location>
</feature>
<dbReference type="eggNOG" id="ENOG502RDSH">
    <property type="taxonomic scope" value="Eukaryota"/>
</dbReference>
<dbReference type="STRING" id="5786.F0ZG18"/>
<dbReference type="OMA" id="FQFIDCA"/>
<dbReference type="InParanoid" id="F0ZG18"/>
<gene>
    <name evidence="3" type="ORF">DICPUDRAFT_150327</name>
</gene>
<dbReference type="Proteomes" id="UP000001064">
    <property type="component" value="Unassembled WGS sequence"/>
</dbReference>
<evidence type="ECO:0000256" key="1">
    <source>
        <dbReference type="SAM" id="MobiDB-lite"/>
    </source>
</evidence>
<dbReference type="PANTHER" id="PTHR13630">
    <property type="entry name" value="GAMMA-SECRETASE-ACTIVATING PROTEIN"/>
    <property type="match status" value="1"/>
</dbReference>
<dbReference type="GO" id="GO:0005802">
    <property type="term" value="C:trans-Golgi network"/>
    <property type="evidence" value="ECO:0000318"/>
    <property type="project" value="GO_Central"/>
</dbReference>
<dbReference type="InterPro" id="IPR028010">
    <property type="entry name" value="GSAP_C_dom"/>
</dbReference>
<sequence length="1206" mass="135833">MFKFRKLFSLEHDVVPKIPSTQLPTASEATSFRPIIFKNSQPVELMGNSSSAHSPTPSISSSFGGFSSPSHNNNNNNNNNSNHQKNNSGNYVASSSFTNTNPLGIPVNPLKLNNSSLPNNDFKLGTSLNNSQYDLDGESNTSSTSPDGEDKTDNLNKIYQQINYSQSINLRIIGRDKGVILILARNSKNNGTYIDFFDISKHEYTTILEHPGNVVSASLSADANRSFLVFTVKSINPKTQKDSYSSFIFETLNKKQPQNFIPLEIDSENPLVYHFLAGFHEKQHCTLLLFQNDECHSVKIQLKTEDNSSNHHHNHYPYQSIATNKKTTKSLIFKRCYWYQFDYHSQILYSLHLKQKSNSTFSASSIGGVGNSNNSNNSGTQESLLKIWALTGPKIINTHDGIPLHLNVSLERKMSSNFPFPLGVGKYAPYEEQQVYQNIHIVRLPTVGLCLCHQEESSKPTLSIKISIYLLHLKQKIRYSIPLNTMDDGWSAVSKTRVLFDNFGSLLMVYVPGYFFQFIDCAHDHDPSFGITLYSKDLSTPLAGMNHSQDSSDIVSVRSPPLPNKISQSVIPFYFLNGNISGEKPEKSASSSSGNGNTHDKSSTKNSRFLFDYTNGILYHYQFDRESIRKLFEVGMDPGTDIQAIHLAIIHMNDVELGSSIITHAAKNNLITTDLLKEYILASTYHTLKNTQLENAIGNVSYLDSFYLQALPISCAESIDIHTTNRKLKDLEVTPINTNIPNNLLLKEENRKRLRSFEVTKNEIMNKDGPSFSGFWRNFFGIDDDFVVVDPMKKDIGKPSGIMSNGSKFLSDPNLFENYQEDPLRDLPHYISTLTEFLHSVSQKENKERLNDWANCFRHIQINVVNNLYKTIKICYGFHHNNSPTNQMATQQQSNTIGEMKHSTRLILFQVMEKLYSAIEELYCPFPKDFYTQFTTLGFYCLQRPIFLQFLQKGIFVITGQFVKVLFKEFPTKENLTEEQRNFINQIVLQLRDQESVIELLSADLVNTNIIVEHLISLATQNIHPKASLDPNTDQIAEYQDTKFIPLYFLQDFLRSLALHTPSYVNLSNSTSAQQLLANQPPTPQSPNGKFHTPPTSPIRISNNGNNNQSMSSSYQPFSCSPVINNPHHLSSSSGNLSTSLSGANLGTSLNGSIIVNSNGSGNSNVNTNITSSNNPIYLNRNHIQRAYNFLDNNSDKILDQLFSNI</sequence>
<name>F0ZG18_DICPU</name>
<dbReference type="InterPro" id="IPR026172">
    <property type="entry name" value="GSAP_fam"/>
</dbReference>
<organism evidence="3 4">
    <name type="scientific">Dictyostelium purpureum</name>
    <name type="common">Slime mold</name>
    <dbReference type="NCBI Taxonomy" id="5786"/>
    <lineage>
        <taxon>Eukaryota</taxon>
        <taxon>Amoebozoa</taxon>
        <taxon>Evosea</taxon>
        <taxon>Eumycetozoa</taxon>
        <taxon>Dictyostelia</taxon>
        <taxon>Dictyosteliales</taxon>
        <taxon>Dictyosteliaceae</taxon>
        <taxon>Dictyostelium</taxon>
    </lineage>
</organism>
<dbReference type="RefSeq" id="XP_003286385.1">
    <property type="nucleotide sequence ID" value="XM_003286337.1"/>
</dbReference>
<dbReference type="EMBL" id="GL871008">
    <property type="protein sequence ID" value="EGC37104.1"/>
    <property type="molecule type" value="Genomic_DNA"/>
</dbReference>
<feature type="region of interest" description="Disordered" evidence="1">
    <location>
        <begin position="45"/>
        <end position="97"/>
    </location>
</feature>
<dbReference type="Pfam" id="PF14959">
    <property type="entry name" value="GSAP-16"/>
    <property type="match status" value="1"/>
</dbReference>
<dbReference type="GeneID" id="10503779"/>
<proteinExistence type="predicted"/>
<feature type="region of interest" description="Disordered" evidence="1">
    <location>
        <begin position="1077"/>
        <end position="1097"/>
    </location>
</feature>
<evidence type="ECO:0000259" key="2">
    <source>
        <dbReference type="Pfam" id="PF14959"/>
    </source>
</evidence>
<dbReference type="VEuPathDB" id="AmoebaDB:DICPUDRAFT_150327"/>
<protein>
    <recommendedName>
        <fullName evidence="2">Gamma-secretase-activating protein C-terminal domain-containing protein</fullName>
    </recommendedName>
</protein>
<dbReference type="FunCoup" id="F0ZG18">
    <property type="interactions" value="31"/>
</dbReference>
<dbReference type="KEGG" id="dpp:DICPUDRAFT_150327"/>
<feature type="region of interest" description="Disordered" evidence="1">
    <location>
        <begin position="123"/>
        <end position="153"/>
    </location>
</feature>